<proteinExistence type="predicted"/>
<dbReference type="Proteomes" id="UP000266183">
    <property type="component" value="Chromosome"/>
</dbReference>
<evidence type="ECO:0000313" key="2">
    <source>
        <dbReference type="Proteomes" id="UP000266183"/>
    </source>
</evidence>
<keyword evidence="2" id="KW-1185">Reference proteome</keyword>
<reference evidence="2" key="1">
    <citation type="submission" date="2018-09" db="EMBL/GenBank/DDBJ databases">
        <title>Chryseolinea sp. KIS68-18 isolated from soil.</title>
        <authorList>
            <person name="Weon H.-Y."/>
            <person name="Kwon S.-W."/>
            <person name="Lee S.A."/>
        </authorList>
    </citation>
    <scope>NUCLEOTIDE SEQUENCE [LARGE SCALE GENOMIC DNA]</scope>
    <source>
        <strain evidence="2">KIS68-18</strain>
    </source>
</reference>
<dbReference type="OrthoDB" id="1494195at2"/>
<dbReference type="KEGG" id="chk:D4L85_28005"/>
<name>A0A385SZJ5_9BACT</name>
<accession>A0A385SZJ5</accession>
<sequence>MMRAFLLINVCLLAFCCQVKKNTNAECVCDTVKLKSQLRPIVSTPAAEVANFYKENEAENRRRWFAEIERIDSTQFTRLWDDYHDNNFHTSHADFKSFYENSDNTELAFQFGPEGPLWTYYTFILKKKKGCYVFTRTNFAHARFRYKAYSFVGRQTVDDLFDYINTLKRIEMDEPNYMAASFVDNRNDEVFDVEIERFSMEQNDGGRRLPPDSAIIVFLKFLDNEIRWTETYPLEPEALNPEELRSKTYARFSVSGSYKMENEEGSFTGGMTIEKKEGYIYYSWDITSSSEKLLAAKSSIIDFKYIPKKGDHFEFVKNYVLREIREYRIKDKEVVFAVTVSSSEANDTGKH</sequence>
<dbReference type="EMBL" id="CP032382">
    <property type="protein sequence ID" value="AYB34188.1"/>
    <property type="molecule type" value="Genomic_DNA"/>
</dbReference>
<dbReference type="AlphaFoldDB" id="A0A385SZJ5"/>
<organism evidence="1 2">
    <name type="scientific">Chryseolinea soli</name>
    <dbReference type="NCBI Taxonomy" id="2321403"/>
    <lineage>
        <taxon>Bacteria</taxon>
        <taxon>Pseudomonadati</taxon>
        <taxon>Bacteroidota</taxon>
        <taxon>Cytophagia</taxon>
        <taxon>Cytophagales</taxon>
        <taxon>Fulvivirgaceae</taxon>
        <taxon>Chryseolinea</taxon>
    </lineage>
</organism>
<protein>
    <submittedName>
        <fullName evidence="1">Uncharacterized protein</fullName>
    </submittedName>
</protein>
<dbReference type="RefSeq" id="WP_119757408.1">
    <property type="nucleotide sequence ID" value="NZ_CP032382.1"/>
</dbReference>
<gene>
    <name evidence="1" type="ORF">D4L85_28005</name>
</gene>
<evidence type="ECO:0000313" key="1">
    <source>
        <dbReference type="EMBL" id="AYB34188.1"/>
    </source>
</evidence>